<keyword evidence="2" id="KW-0732">Signal</keyword>
<evidence type="ECO:0000313" key="3">
    <source>
        <dbReference type="EMBL" id="OHA70834.1"/>
    </source>
</evidence>
<keyword evidence="1" id="KW-0812">Transmembrane</keyword>
<name>A0A1G2RDA0_9BACT</name>
<accession>A0A1G2RDA0</accession>
<gene>
    <name evidence="3" type="ORF">A3F15_00995</name>
</gene>
<evidence type="ECO:0000256" key="1">
    <source>
        <dbReference type="SAM" id="Phobius"/>
    </source>
</evidence>
<dbReference type="EMBL" id="MHUC01000017">
    <property type="protein sequence ID" value="OHA70834.1"/>
    <property type="molecule type" value="Genomic_DNA"/>
</dbReference>
<feature type="signal peptide" evidence="2">
    <location>
        <begin position="1"/>
        <end position="24"/>
    </location>
</feature>
<comment type="caution">
    <text evidence="3">The sequence shown here is derived from an EMBL/GenBank/DDBJ whole genome shotgun (WGS) entry which is preliminary data.</text>
</comment>
<organism evidence="3 4">
    <name type="scientific">Candidatus Wildermuthbacteria bacterium RIFCSPHIGHO2_12_FULL_40_12</name>
    <dbReference type="NCBI Taxonomy" id="1802457"/>
    <lineage>
        <taxon>Bacteria</taxon>
        <taxon>Candidatus Wildermuthiibacteriota</taxon>
    </lineage>
</organism>
<feature type="transmembrane region" description="Helical" evidence="1">
    <location>
        <begin position="112"/>
        <end position="138"/>
    </location>
</feature>
<sequence>MKKTILFALLTASVFNLLPTKTEAYLVPCGNTGDPTTDPTAVPCQLCHVFVLFDNIVTFLLIPQSDKNAAGFNWGFPVVLVIAFAMMVWAGLMFMFAYMGGGGPSGINKAKALLTSILIGLLIVYGGWIVVNTILVAFDIINPSFGWDPNLWFQVDCPLTP</sequence>
<feature type="chain" id="PRO_5009584231" evidence="2">
    <location>
        <begin position="25"/>
        <end position="161"/>
    </location>
</feature>
<feature type="transmembrane region" description="Helical" evidence="1">
    <location>
        <begin position="74"/>
        <end position="100"/>
    </location>
</feature>
<reference evidence="3 4" key="1">
    <citation type="journal article" date="2016" name="Nat. Commun.">
        <title>Thousands of microbial genomes shed light on interconnected biogeochemical processes in an aquifer system.</title>
        <authorList>
            <person name="Anantharaman K."/>
            <person name="Brown C.T."/>
            <person name="Hug L.A."/>
            <person name="Sharon I."/>
            <person name="Castelle C.J."/>
            <person name="Probst A.J."/>
            <person name="Thomas B.C."/>
            <person name="Singh A."/>
            <person name="Wilkins M.J."/>
            <person name="Karaoz U."/>
            <person name="Brodie E.L."/>
            <person name="Williams K.H."/>
            <person name="Hubbard S.S."/>
            <person name="Banfield J.F."/>
        </authorList>
    </citation>
    <scope>NUCLEOTIDE SEQUENCE [LARGE SCALE GENOMIC DNA]</scope>
</reference>
<dbReference type="Proteomes" id="UP000177078">
    <property type="component" value="Unassembled WGS sequence"/>
</dbReference>
<keyword evidence="1" id="KW-1133">Transmembrane helix</keyword>
<evidence type="ECO:0000313" key="4">
    <source>
        <dbReference type="Proteomes" id="UP000177078"/>
    </source>
</evidence>
<proteinExistence type="predicted"/>
<protein>
    <submittedName>
        <fullName evidence="3">Uncharacterized protein</fullName>
    </submittedName>
</protein>
<keyword evidence="1" id="KW-0472">Membrane</keyword>
<dbReference type="AlphaFoldDB" id="A0A1G2RDA0"/>
<evidence type="ECO:0000256" key="2">
    <source>
        <dbReference type="SAM" id="SignalP"/>
    </source>
</evidence>